<dbReference type="InterPro" id="IPR050469">
    <property type="entry name" value="Diguanylate_Cyclase"/>
</dbReference>
<sequence>MPDNQNDGKIGYSSSSNFAPSDILYMLKDLPDAYCIFKVMTDPFGTVKDMLFLFANEKYSQLVGKPSAELVGNTYLKTVMNRDEDWIKYSYQAAILRQSSTIRTYSTQHDKWLEYCAVPVYQKGFCAFIIHDITIAKKSEDNRELASNTSKLVIDCATALSSAEFGKGIRKVLKLLGQAIKADRVGIVEVKDKKVVDVREWLNDAHASNLPSRKDFERMNITEMWDRQLKGKNTIVINDTSLIQQYEEEVYNELLAGSVSRYIITTLRDNDEIIGYLVADNYENTLPINVAEVMESVAIFISYDMRNRALTKEMMYLGSHDALTGLGNRNSLNQALLVLSGMSSVVGVCYIDINGLKAINANEGHDAGDEKIKETSAIVASVFKRKNCYRIGGDEFIAIIPEIAEEKFEELVKKLRSKLEKVSAATGYIWLEDSREINKAVKKADERMYEDKAAYYKDKEHERRGKHELQNEE</sequence>
<dbReference type="Gene3D" id="3.30.450.40">
    <property type="match status" value="1"/>
</dbReference>
<reference evidence="3" key="1">
    <citation type="submission" date="2016-10" db="EMBL/GenBank/DDBJ databases">
        <authorList>
            <person name="Varghese N."/>
            <person name="Submissions S."/>
        </authorList>
    </citation>
    <scope>NUCLEOTIDE SEQUENCE [LARGE SCALE GENOMIC DNA]</scope>
    <source>
        <strain evidence="3">XBD2006</strain>
    </source>
</reference>
<proteinExistence type="predicted"/>
<dbReference type="PROSITE" id="PS50887">
    <property type="entry name" value="GGDEF"/>
    <property type="match status" value="1"/>
</dbReference>
<dbReference type="Gene3D" id="3.30.70.270">
    <property type="match status" value="1"/>
</dbReference>
<feature type="domain" description="GGDEF" evidence="1">
    <location>
        <begin position="344"/>
        <end position="473"/>
    </location>
</feature>
<dbReference type="SUPFAM" id="SSF55073">
    <property type="entry name" value="Nucleotide cyclase"/>
    <property type="match status" value="1"/>
</dbReference>
<dbReference type="InterPro" id="IPR035965">
    <property type="entry name" value="PAS-like_dom_sf"/>
</dbReference>
<keyword evidence="3" id="KW-1185">Reference proteome</keyword>
<dbReference type="EMBL" id="FMUR01000007">
    <property type="protein sequence ID" value="SCY06867.1"/>
    <property type="molecule type" value="Genomic_DNA"/>
</dbReference>
<dbReference type="InterPro" id="IPR029016">
    <property type="entry name" value="GAF-like_dom_sf"/>
</dbReference>
<dbReference type="CDD" id="cd01949">
    <property type="entry name" value="GGDEF"/>
    <property type="match status" value="1"/>
</dbReference>
<dbReference type="AlphaFoldDB" id="A0A1G5CX52"/>
<dbReference type="InterPro" id="IPR000160">
    <property type="entry name" value="GGDEF_dom"/>
</dbReference>
<dbReference type="GO" id="GO:0052621">
    <property type="term" value="F:diguanylate cyclase activity"/>
    <property type="evidence" value="ECO:0007669"/>
    <property type="project" value="TreeGrafter"/>
</dbReference>
<dbReference type="InterPro" id="IPR029787">
    <property type="entry name" value="Nucleotide_cyclase"/>
</dbReference>
<organism evidence="2 3">
    <name type="scientific">Butyrivibrio hungatei</name>
    <dbReference type="NCBI Taxonomy" id="185008"/>
    <lineage>
        <taxon>Bacteria</taxon>
        <taxon>Bacillati</taxon>
        <taxon>Bacillota</taxon>
        <taxon>Clostridia</taxon>
        <taxon>Lachnospirales</taxon>
        <taxon>Lachnospiraceae</taxon>
        <taxon>Butyrivibrio</taxon>
    </lineage>
</organism>
<dbReference type="Gene3D" id="3.30.450.20">
    <property type="entry name" value="PAS domain"/>
    <property type="match status" value="1"/>
</dbReference>
<evidence type="ECO:0000259" key="1">
    <source>
        <dbReference type="PROSITE" id="PS50887"/>
    </source>
</evidence>
<accession>A0A1G5CX52</accession>
<evidence type="ECO:0000313" key="3">
    <source>
        <dbReference type="Proteomes" id="UP000183047"/>
    </source>
</evidence>
<protein>
    <submittedName>
        <fullName evidence="2">Diguanylate cyclase (GGDEF) domain-containing protein</fullName>
    </submittedName>
</protein>
<evidence type="ECO:0000313" key="2">
    <source>
        <dbReference type="EMBL" id="SCY06867.1"/>
    </source>
</evidence>
<dbReference type="NCBIfam" id="TIGR00254">
    <property type="entry name" value="GGDEF"/>
    <property type="match status" value="1"/>
</dbReference>
<dbReference type="SUPFAM" id="SSF55785">
    <property type="entry name" value="PYP-like sensor domain (PAS domain)"/>
    <property type="match status" value="1"/>
</dbReference>
<dbReference type="Proteomes" id="UP000183047">
    <property type="component" value="Unassembled WGS sequence"/>
</dbReference>
<dbReference type="PANTHER" id="PTHR45138">
    <property type="entry name" value="REGULATORY COMPONENTS OF SENSORY TRANSDUCTION SYSTEM"/>
    <property type="match status" value="1"/>
</dbReference>
<dbReference type="SMART" id="SM00267">
    <property type="entry name" value="GGDEF"/>
    <property type="match status" value="1"/>
</dbReference>
<dbReference type="RefSeq" id="WP_074461937.1">
    <property type="nucleotide sequence ID" value="NZ_FMUR01000007.1"/>
</dbReference>
<name>A0A1G5CX52_9FIRM</name>
<dbReference type="Pfam" id="PF00990">
    <property type="entry name" value="GGDEF"/>
    <property type="match status" value="1"/>
</dbReference>
<gene>
    <name evidence="2" type="ORF">SAMN02910451_01266</name>
</gene>
<dbReference type="PANTHER" id="PTHR45138:SF9">
    <property type="entry name" value="DIGUANYLATE CYCLASE DGCM-RELATED"/>
    <property type="match status" value="1"/>
</dbReference>
<dbReference type="InterPro" id="IPR043128">
    <property type="entry name" value="Rev_trsase/Diguanyl_cyclase"/>
</dbReference>